<dbReference type="EMBL" id="JACHOB010000001">
    <property type="protein sequence ID" value="MBB4657526.1"/>
    <property type="molecule type" value="Genomic_DNA"/>
</dbReference>
<dbReference type="NCBIfam" id="TIGR00229">
    <property type="entry name" value="sensory_box"/>
    <property type="match status" value="1"/>
</dbReference>
<evidence type="ECO:0000256" key="9">
    <source>
        <dbReference type="ARBA" id="ARBA00022737"/>
    </source>
</evidence>
<feature type="domain" description="PAS" evidence="16">
    <location>
        <begin position="1"/>
        <end position="61"/>
    </location>
</feature>
<keyword evidence="8" id="KW-0808">Transferase</keyword>
<keyword evidence="7" id="KW-0288">FMN</keyword>
<sequence>MAVVLTDPNQPDNPIIVVNQAFLDLTGYARDEVIGRNCRFLQGEDTEVGAVSELRAGIENDADAHVELLNYRKDGTPFWNALHIGPICNDDGEVVLFFGTQHDVSEKVETRRQAEEVQESLAFALEAGHAVGTFDWNVDEDRLAVNAQFAAAFDLDPSEAAEGLPIATFQASIDAVDRARVIDATNRAIETGEVFEEEYGVVSAGGQHRYLMGRGRCGPHPGRGTRFAGVVVDITERREAELALERSLESARLTLREVDHRVKNIFALVPALVTMSARGTSDIQEVVRTVDRRVAALSRAHSLTIGLATSREGFDLRALTEAVLEPYAPREPFVFEGPAIRLNASNANVMSLALHELATNAAKYGALSHEEGKVEISWTIEGEGSNRTLAMVWRERGGPAIERPPSRLGFGSRLIEALFQSAGGFVVNQWPREGRVSHLTLRND</sequence>
<keyword evidence="6" id="KW-0285">Flavoprotein</keyword>
<dbReference type="InterPro" id="IPR011102">
    <property type="entry name" value="Sig_transdc_His_kinase_HWE"/>
</dbReference>
<keyword evidence="3" id="KW-0600">Photoreceptor protein</keyword>
<keyword evidence="13" id="KW-0157">Chromophore</keyword>
<dbReference type="PROSITE" id="PS50112">
    <property type="entry name" value="PAS"/>
    <property type="match status" value="1"/>
</dbReference>
<keyword evidence="5" id="KW-0716">Sensory transduction</keyword>
<proteinExistence type="predicted"/>
<dbReference type="Pfam" id="PF07536">
    <property type="entry name" value="HWE_HK"/>
    <property type="match status" value="1"/>
</dbReference>
<evidence type="ECO:0000256" key="14">
    <source>
        <dbReference type="ARBA" id="ARBA00023026"/>
    </source>
</evidence>
<evidence type="ECO:0000256" key="8">
    <source>
        <dbReference type="ARBA" id="ARBA00022679"/>
    </source>
</evidence>
<keyword evidence="4" id="KW-0597">Phosphoprotein</keyword>
<evidence type="ECO:0000256" key="7">
    <source>
        <dbReference type="ARBA" id="ARBA00022643"/>
    </source>
</evidence>
<dbReference type="SUPFAM" id="SSF55785">
    <property type="entry name" value="PYP-like sensor domain (PAS domain)"/>
    <property type="match status" value="2"/>
</dbReference>
<comment type="caution">
    <text evidence="18">The sequence shown here is derived from an EMBL/GenBank/DDBJ whole genome shotgun (WGS) entry which is preliminary data.</text>
</comment>
<evidence type="ECO:0000256" key="10">
    <source>
        <dbReference type="ARBA" id="ARBA00022741"/>
    </source>
</evidence>
<evidence type="ECO:0000313" key="18">
    <source>
        <dbReference type="EMBL" id="MBB4657526.1"/>
    </source>
</evidence>
<dbReference type="EC" id="2.7.13.3" evidence="2"/>
<dbReference type="InterPro" id="IPR036890">
    <property type="entry name" value="HATPase_C_sf"/>
</dbReference>
<evidence type="ECO:0000256" key="12">
    <source>
        <dbReference type="ARBA" id="ARBA00022840"/>
    </source>
</evidence>
<evidence type="ECO:0000259" key="17">
    <source>
        <dbReference type="PROSITE" id="PS50113"/>
    </source>
</evidence>
<evidence type="ECO:0000256" key="11">
    <source>
        <dbReference type="ARBA" id="ARBA00022777"/>
    </source>
</evidence>
<dbReference type="GO" id="GO:0004673">
    <property type="term" value="F:protein histidine kinase activity"/>
    <property type="evidence" value="ECO:0007669"/>
    <property type="project" value="UniProtKB-EC"/>
</dbReference>
<keyword evidence="14" id="KW-0843">Virulence</keyword>
<dbReference type="InterPro" id="IPR000014">
    <property type="entry name" value="PAS"/>
</dbReference>
<keyword evidence="19" id="KW-1185">Reference proteome</keyword>
<dbReference type="GO" id="GO:0005524">
    <property type="term" value="F:ATP binding"/>
    <property type="evidence" value="ECO:0007669"/>
    <property type="project" value="UniProtKB-KW"/>
</dbReference>
<keyword evidence="11" id="KW-0418">Kinase</keyword>
<protein>
    <recommendedName>
        <fullName evidence="2">histidine kinase</fullName>
        <ecNumber evidence="2">2.7.13.3</ecNumber>
    </recommendedName>
</protein>
<dbReference type="Proteomes" id="UP000563524">
    <property type="component" value="Unassembled WGS sequence"/>
</dbReference>
<evidence type="ECO:0000256" key="15">
    <source>
        <dbReference type="ARBA" id="ARBA00023170"/>
    </source>
</evidence>
<evidence type="ECO:0000256" key="13">
    <source>
        <dbReference type="ARBA" id="ARBA00022991"/>
    </source>
</evidence>
<evidence type="ECO:0000256" key="5">
    <source>
        <dbReference type="ARBA" id="ARBA00022606"/>
    </source>
</evidence>
<evidence type="ECO:0000256" key="2">
    <source>
        <dbReference type="ARBA" id="ARBA00012438"/>
    </source>
</evidence>
<comment type="catalytic activity">
    <reaction evidence="1">
        <text>ATP + protein L-histidine = ADP + protein N-phospho-L-histidine.</text>
        <dbReference type="EC" id="2.7.13.3"/>
    </reaction>
</comment>
<dbReference type="Gene3D" id="2.10.70.100">
    <property type="match status" value="1"/>
</dbReference>
<name>A0A840HXH4_9PROT</name>
<dbReference type="CDD" id="cd00130">
    <property type="entry name" value="PAS"/>
    <property type="match status" value="1"/>
</dbReference>
<dbReference type="PANTHER" id="PTHR41523">
    <property type="entry name" value="TWO-COMPONENT SYSTEM SENSOR PROTEIN"/>
    <property type="match status" value="1"/>
</dbReference>
<accession>A0A840HXH4</accession>
<dbReference type="SMART" id="SM00911">
    <property type="entry name" value="HWE_HK"/>
    <property type="match status" value="1"/>
</dbReference>
<evidence type="ECO:0000256" key="4">
    <source>
        <dbReference type="ARBA" id="ARBA00022553"/>
    </source>
</evidence>
<dbReference type="InterPro" id="IPR035965">
    <property type="entry name" value="PAS-like_dom_sf"/>
</dbReference>
<reference evidence="18 19" key="1">
    <citation type="submission" date="2020-08" db="EMBL/GenBank/DDBJ databases">
        <title>Genomic Encyclopedia of Type Strains, Phase IV (KMG-IV): sequencing the most valuable type-strain genomes for metagenomic binning, comparative biology and taxonomic classification.</title>
        <authorList>
            <person name="Goeker M."/>
        </authorList>
    </citation>
    <scope>NUCLEOTIDE SEQUENCE [LARGE SCALE GENOMIC DNA]</scope>
    <source>
        <strain evidence="18 19">DSM 102850</strain>
    </source>
</reference>
<organism evidence="18 19">
    <name type="scientific">Parvularcula dongshanensis</name>
    <dbReference type="NCBI Taxonomy" id="1173995"/>
    <lineage>
        <taxon>Bacteria</taxon>
        <taxon>Pseudomonadati</taxon>
        <taxon>Pseudomonadota</taxon>
        <taxon>Alphaproteobacteria</taxon>
        <taxon>Parvularculales</taxon>
        <taxon>Parvularculaceae</taxon>
        <taxon>Parvularcula</taxon>
    </lineage>
</organism>
<dbReference type="Gene3D" id="3.30.565.10">
    <property type="entry name" value="Histidine kinase-like ATPase, C-terminal domain"/>
    <property type="match status" value="1"/>
</dbReference>
<dbReference type="InterPro" id="IPR000700">
    <property type="entry name" value="PAS-assoc_C"/>
</dbReference>
<dbReference type="Pfam" id="PF13426">
    <property type="entry name" value="PAS_9"/>
    <property type="match status" value="1"/>
</dbReference>
<dbReference type="PROSITE" id="PS50113">
    <property type="entry name" value="PAC"/>
    <property type="match status" value="2"/>
</dbReference>
<dbReference type="AlphaFoldDB" id="A0A840HXH4"/>
<dbReference type="Gene3D" id="3.30.450.20">
    <property type="entry name" value="PAS domain"/>
    <property type="match status" value="2"/>
</dbReference>
<evidence type="ECO:0000256" key="1">
    <source>
        <dbReference type="ARBA" id="ARBA00000085"/>
    </source>
</evidence>
<dbReference type="SMART" id="SM00086">
    <property type="entry name" value="PAC"/>
    <property type="match status" value="2"/>
</dbReference>
<evidence type="ECO:0000313" key="19">
    <source>
        <dbReference type="Proteomes" id="UP000563524"/>
    </source>
</evidence>
<feature type="domain" description="PAC" evidence="17">
    <location>
        <begin position="62"/>
        <end position="116"/>
    </location>
</feature>
<gene>
    <name evidence="18" type="ORF">GGQ59_000026</name>
</gene>
<keyword evidence="10" id="KW-0547">Nucleotide-binding</keyword>
<dbReference type="GO" id="GO:0009881">
    <property type="term" value="F:photoreceptor activity"/>
    <property type="evidence" value="ECO:0007669"/>
    <property type="project" value="UniProtKB-KW"/>
</dbReference>
<evidence type="ECO:0000256" key="6">
    <source>
        <dbReference type="ARBA" id="ARBA00022630"/>
    </source>
</evidence>
<keyword evidence="15" id="KW-0675">Receptor</keyword>
<dbReference type="PANTHER" id="PTHR41523:SF8">
    <property type="entry name" value="ETHYLENE RESPONSE SENSOR PROTEIN"/>
    <property type="match status" value="1"/>
</dbReference>
<evidence type="ECO:0000259" key="16">
    <source>
        <dbReference type="PROSITE" id="PS50112"/>
    </source>
</evidence>
<feature type="domain" description="PAC" evidence="17">
    <location>
        <begin position="195"/>
        <end position="246"/>
    </location>
</feature>
<dbReference type="InterPro" id="IPR001610">
    <property type="entry name" value="PAC"/>
</dbReference>
<evidence type="ECO:0000256" key="3">
    <source>
        <dbReference type="ARBA" id="ARBA00022543"/>
    </source>
</evidence>
<keyword evidence="9" id="KW-0677">Repeat</keyword>
<keyword evidence="12" id="KW-0067">ATP-binding</keyword>